<dbReference type="InterPro" id="IPR022398">
    <property type="entry name" value="Peptidase_S8_His-AS"/>
</dbReference>
<comment type="similarity">
    <text evidence="1 5 6">Belongs to the peptidase S8 family.</text>
</comment>
<dbReference type="PANTHER" id="PTHR43806:SF58">
    <property type="entry name" value="ALKALINE PROTEASE 1-RELATED"/>
    <property type="match status" value="1"/>
</dbReference>
<dbReference type="OrthoDB" id="206201at2759"/>
<evidence type="ECO:0000313" key="9">
    <source>
        <dbReference type="Proteomes" id="UP000800235"/>
    </source>
</evidence>
<dbReference type="GO" id="GO:0005576">
    <property type="term" value="C:extracellular region"/>
    <property type="evidence" value="ECO:0007669"/>
    <property type="project" value="UniProtKB-ARBA"/>
</dbReference>
<evidence type="ECO:0000259" key="7">
    <source>
        <dbReference type="Pfam" id="PF00082"/>
    </source>
</evidence>
<feature type="active site" description="Charge relay system" evidence="5">
    <location>
        <position position="76"/>
    </location>
</feature>
<dbReference type="Pfam" id="PF00082">
    <property type="entry name" value="Peptidase_S8"/>
    <property type="match status" value="1"/>
</dbReference>
<dbReference type="PRINTS" id="PR00723">
    <property type="entry name" value="SUBTILISIN"/>
</dbReference>
<evidence type="ECO:0000256" key="1">
    <source>
        <dbReference type="ARBA" id="ARBA00011073"/>
    </source>
</evidence>
<sequence length="292" mass="30650">SLRRYVTQKDIPSWGLGRISSREPGSDKYVYHQSAGEDTCSYIVDTGIYPDHPEFEGRAEQIKNYASNATSDDNGHGTHVAGTIGSKSYGVAKKTKLLGIKVLNQYGSGTWSDVIAGIGYAVTDSATRDCPNGAVINMSLGGERSQAINDAVAAAVDAGVFVAVSAGNDGLNSDAFSPASEPKAFTVGATDRNDNITSFSNYGFLVDSFAPGLDINSTWIGGPDAFEVISGTSMASPHVAGLASYLLGIHGPLKPADLASKIKVLSTKNKVKNIFPNTGTPNFLAYNGRPLF</sequence>
<feature type="active site" description="Charge relay system" evidence="5">
    <location>
        <position position="233"/>
    </location>
</feature>
<dbReference type="Gene3D" id="3.40.50.200">
    <property type="entry name" value="Peptidase S8/S53 domain"/>
    <property type="match status" value="1"/>
</dbReference>
<evidence type="ECO:0000256" key="2">
    <source>
        <dbReference type="ARBA" id="ARBA00022670"/>
    </source>
</evidence>
<dbReference type="PROSITE" id="PS00136">
    <property type="entry name" value="SUBTILASE_ASP"/>
    <property type="match status" value="1"/>
</dbReference>
<dbReference type="AlphaFoldDB" id="A0A9P4TVU4"/>
<feature type="active site" description="Charge relay system" evidence="5">
    <location>
        <position position="45"/>
    </location>
</feature>
<dbReference type="InterPro" id="IPR023828">
    <property type="entry name" value="Peptidase_S8_Ser-AS"/>
</dbReference>
<feature type="domain" description="Peptidase S8/S53" evidence="7">
    <location>
        <begin position="43"/>
        <end position="263"/>
    </location>
</feature>
<dbReference type="InterPro" id="IPR036852">
    <property type="entry name" value="Peptidase_S8/S53_dom_sf"/>
</dbReference>
<dbReference type="GO" id="GO:0004252">
    <property type="term" value="F:serine-type endopeptidase activity"/>
    <property type="evidence" value="ECO:0007669"/>
    <property type="project" value="UniProtKB-UniRule"/>
</dbReference>
<proteinExistence type="inferred from homology"/>
<gene>
    <name evidence="8" type="ORF">EJ08DRAFT_594038</name>
</gene>
<keyword evidence="9" id="KW-1185">Reference proteome</keyword>
<evidence type="ECO:0000256" key="6">
    <source>
        <dbReference type="RuleBase" id="RU003355"/>
    </source>
</evidence>
<comment type="caution">
    <text evidence="8">The sequence shown here is derived from an EMBL/GenBank/DDBJ whole genome shotgun (WGS) entry which is preliminary data.</text>
</comment>
<organism evidence="8 9">
    <name type="scientific">Tothia fuscella</name>
    <dbReference type="NCBI Taxonomy" id="1048955"/>
    <lineage>
        <taxon>Eukaryota</taxon>
        <taxon>Fungi</taxon>
        <taxon>Dikarya</taxon>
        <taxon>Ascomycota</taxon>
        <taxon>Pezizomycotina</taxon>
        <taxon>Dothideomycetes</taxon>
        <taxon>Pleosporomycetidae</taxon>
        <taxon>Venturiales</taxon>
        <taxon>Cylindrosympodiaceae</taxon>
        <taxon>Tothia</taxon>
    </lineage>
</organism>
<accession>A0A9P4TVU4</accession>
<dbReference type="PROSITE" id="PS00137">
    <property type="entry name" value="SUBTILASE_HIS"/>
    <property type="match status" value="1"/>
</dbReference>
<evidence type="ECO:0000256" key="3">
    <source>
        <dbReference type="ARBA" id="ARBA00022801"/>
    </source>
</evidence>
<keyword evidence="4 5" id="KW-0720">Serine protease</keyword>
<dbReference type="EMBL" id="MU007067">
    <property type="protein sequence ID" value="KAF2425834.1"/>
    <property type="molecule type" value="Genomic_DNA"/>
</dbReference>
<dbReference type="PANTHER" id="PTHR43806">
    <property type="entry name" value="PEPTIDASE S8"/>
    <property type="match status" value="1"/>
</dbReference>
<dbReference type="GO" id="GO:0006508">
    <property type="term" value="P:proteolysis"/>
    <property type="evidence" value="ECO:0007669"/>
    <property type="project" value="UniProtKB-KW"/>
</dbReference>
<dbReference type="InterPro" id="IPR034193">
    <property type="entry name" value="PCSK9_ProteinaseK-like"/>
</dbReference>
<dbReference type="FunFam" id="3.40.50.200:FF:000014">
    <property type="entry name" value="Proteinase K"/>
    <property type="match status" value="1"/>
</dbReference>
<dbReference type="InterPro" id="IPR000209">
    <property type="entry name" value="Peptidase_S8/S53_dom"/>
</dbReference>
<reference evidence="8" key="1">
    <citation type="journal article" date="2020" name="Stud. Mycol.">
        <title>101 Dothideomycetes genomes: a test case for predicting lifestyles and emergence of pathogens.</title>
        <authorList>
            <person name="Haridas S."/>
            <person name="Albert R."/>
            <person name="Binder M."/>
            <person name="Bloem J."/>
            <person name="Labutti K."/>
            <person name="Salamov A."/>
            <person name="Andreopoulos B."/>
            <person name="Baker S."/>
            <person name="Barry K."/>
            <person name="Bills G."/>
            <person name="Bluhm B."/>
            <person name="Cannon C."/>
            <person name="Castanera R."/>
            <person name="Culley D."/>
            <person name="Daum C."/>
            <person name="Ezra D."/>
            <person name="Gonzalez J."/>
            <person name="Henrissat B."/>
            <person name="Kuo A."/>
            <person name="Liang C."/>
            <person name="Lipzen A."/>
            <person name="Lutzoni F."/>
            <person name="Magnuson J."/>
            <person name="Mondo S."/>
            <person name="Nolan M."/>
            <person name="Ohm R."/>
            <person name="Pangilinan J."/>
            <person name="Park H.-J."/>
            <person name="Ramirez L."/>
            <person name="Alfaro M."/>
            <person name="Sun H."/>
            <person name="Tritt A."/>
            <person name="Yoshinaga Y."/>
            <person name="Zwiers L.-H."/>
            <person name="Turgeon B."/>
            <person name="Goodwin S."/>
            <person name="Spatafora J."/>
            <person name="Crous P."/>
            <person name="Grigoriev I."/>
        </authorList>
    </citation>
    <scope>NUCLEOTIDE SEQUENCE</scope>
    <source>
        <strain evidence="8">CBS 130266</strain>
    </source>
</reference>
<keyword evidence="2 5" id="KW-0645">Protease</keyword>
<dbReference type="PROSITE" id="PS51892">
    <property type="entry name" value="SUBTILASE"/>
    <property type="match status" value="1"/>
</dbReference>
<dbReference type="Proteomes" id="UP000800235">
    <property type="component" value="Unassembled WGS sequence"/>
</dbReference>
<evidence type="ECO:0000313" key="8">
    <source>
        <dbReference type="EMBL" id="KAF2425834.1"/>
    </source>
</evidence>
<feature type="non-terminal residue" evidence="8">
    <location>
        <position position="1"/>
    </location>
</feature>
<dbReference type="InterPro" id="IPR015500">
    <property type="entry name" value="Peptidase_S8_subtilisin-rel"/>
</dbReference>
<evidence type="ECO:0000256" key="5">
    <source>
        <dbReference type="PROSITE-ProRule" id="PRU01240"/>
    </source>
</evidence>
<dbReference type="CDD" id="cd04077">
    <property type="entry name" value="Peptidases_S8_PCSK9_ProteinaseK_like"/>
    <property type="match status" value="1"/>
</dbReference>
<dbReference type="SUPFAM" id="SSF52743">
    <property type="entry name" value="Subtilisin-like"/>
    <property type="match status" value="1"/>
</dbReference>
<dbReference type="InterPro" id="IPR023827">
    <property type="entry name" value="Peptidase_S8_Asp-AS"/>
</dbReference>
<dbReference type="InterPro" id="IPR050131">
    <property type="entry name" value="Peptidase_S8_subtilisin-like"/>
</dbReference>
<protein>
    <submittedName>
        <fullName evidence="8">Cuticle-degrading protease from Paecilomyces Lilacinus</fullName>
    </submittedName>
</protein>
<evidence type="ECO:0000256" key="4">
    <source>
        <dbReference type="ARBA" id="ARBA00022825"/>
    </source>
</evidence>
<name>A0A9P4TVU4_9PEZI</name>
<keyword evidence="3 5" id="KW-0378">Hydrolase</keyword>
<dbReference type="PROSITE" id="PS00138">
    <property type="entry name" value="SUBTILASE_SER"/>
    <property type="match status" value="1"/>
</dbReference>